<keyword evidence="6" id="KW-0238">DNA-binding</keyword>
<dbReference type="KEGG" id="gmw:113520917"/>
<dbReference type="PANTHER" id="PTHR24388:SF54">
    <property type="entry name" value="PROTEIN ESCARGOT"/>
    <property type="match status" value="1"/>
</dbReference>
<protein>
    <submittedName>
        <fullName evidence="12">Zinc finger protein Xfin-like</fullName>
    </submittedName>
</protein>
<dbReference type="InParanoid" id="A0A6J1WYZ8"/>
<evidence type="ECO:0000256" key="6">
    <source>
        <dbReference type="ARBA" id="ARBA00023125"/>
    </source>
</evidence>
<dbReference type="GO" id="GO:0000978">
    <property type="term" value="F:RNA polymerase II cis-regulatory region sequence-specific DNA binding"/>
    <property type="evidence" value="ECO:0007669"/>
    <property type="project" value="TreeGrafter"/>
</dbReference>
<keyword evidence="11" id="KW-1185">Reference proteome</keyword>
<evidence type="ECO:0000256" key="3">
    <source>
        <dbReference type="ARBA" id="ARBA00022737"/>
    </source>
</evidence>
<dbReference type="InterPro" id="IPR036236">
    <property type="entry name" value="Znf_C2H2_sf"/>
</dbReference>
<dbReference type="AlphaFoldDB" id="A0A6J1WYZ8"/>
<dbReference type="RefSeq" id="XP_026762142.1">
    <property type="nucleotide sequence ID" value="XM_026906341.3"/>
</dbReference>
<dbReference type="Gene3D" id="3.30.160.60">
    <property type="entry name" value="Classic Zinc Finger"/>
    <property type="match status" value="3"/>
</dbReference>
<evidence type="ECO:0000256" key="1">
    <source>
        <dbReference type="ARBA" id="ARBA00004123"/>
    </source>
</evidence>
<evidence type="ECO:0000256" key="8">
    <source>
        <dbReference type="ARBA" id="ARBA00037948"/>
    </source>
</evidence>
<dbReference type="SMART" id="SM00355">
    <property type="entry name" value="ZnF_C2H2"/>
    <property type="match status" value="6"/>
</dbReference>
<gene>
    <name evidence="12" type="primary">LOC113520917</name>
</gene>
<dbReference type="OrthoDB" id="7437528at2759"/>
<dbReference type="SUPFAM" id="SSF57667">
    <property type="entry name" value="beta-beta-alpha zinc fingers"/>
    <property type="match status" value="2"/>
</dbReference>
<sequence length="286" mass="34183">MAKQNESKRGKKRIEKNFCEYCNKILLGSSYKFKIHMYQHSTVRPLYHCKLCNKGLSRKDALKRHMDAHTGNTRKYICDYCDRDFVDKRNLISHLWIHEDNQNSQKSPKKRHTCLACGVYYCEERLLKFHIRKEHFNLTTPTPSNIHEKKLNDTWVERVSESETYVQMTKVNNNIITIKKCDSLTAKELCDTEFKIKDKGVTEYYDAYAHFLACKRADSQYTKAICDYCNKEMLKKSLLAHIRERHLNIRKYKCETCQFSFKRHYLFVEHACGKSRRRRPKRQVIS</sequence>
<name>A0A6J1WYZ8_GALME</name>
<dbReference type="PANTHER" id="PTHR24388">
    <property type="entry name" value="ZINC FINGER PROTEIN"/>
    <property type="match status" value="1"/>
</dbReference>
<dbReference type="InterPro" id="IPR013087">
    <property type="entry name" value="Znf_C2H2_type"/>
</dbReference>
<keyword evidence="3" id="KW-0677">Repeat</keyword>
<dbReference type="Pfam" id="PF00096">
    <property type="entry name" value="zf-C2H2"/>
    <property type="match status" value="2"/>
</dbReference>
<dbReference type="GeneID" id="113520917"/>
<feature type="domain" description="C2H2-type" evidence="10">
    <location>
        <begin position="47"/>
        <end position="74"/>
    </location>
</feature>
<keyword evidence="2" id="KW-0479">Metal-binding</keyword>
<evidence type="ECO:0000313" key="11">
    <source>
        <dbReference type="Proteomes" id="UP001652740"/>
    </source>
</evidence>
<feature type="domain" description="C2H2-type" evidence="10">
    <location>
        <begin position="76"/>
        <end position="103"/>
    </location>
</feature>
<evidence type="ECO:0000256" key="9">
    <source>
        <dbReference type="PROSITE-ProRule" id="PRU00042"/>
    </source>
</evidence>
<evidence type="ECO:0000256" key="5">
    <source>
        <dbReference type="ARBA" id="ARBA00022833"/>
    </source>
</evidence>
<comment type="similarity">
    <text evidence="8">Belongs to the snail C2H2-type zinc-finger protein family.</text>
</comment>
<proteinExistence type="inferred from homology"/>
<evidence type="ECO:0000256" key="7">
    <source>
        <dbReference type="ARBA" id="ARBA00023242"/>
    </source>
</evidence>
<accession>A0A6J1WYZ8</accession>
<evidence type="ECO:0000313" key="12">
    <source>
        <dbReference type="RefSeq" id="XP_026762142.1"/>
    </source>
</evidence>
<dbReference type="GO" id="GO:0005634">
    <property type="term" value="C:nucleus"/>
    <property type="evidence" value="ECO:0007669"/>
    <property type="project" value="UniProtKB-SubCell"/>
</dbReference>
<reference evidence="12" key="1">
    <citation type="submission" date="2025-08" db="UniProtKB">
        <authorList>
            <consortium name="RefSeq"/>
        </authorList>
    </citation>
    <scope>IDENTIFICATION</scope>
    <source>
        <tissue evidence="12">Whole larvae</tissue>
    </source>
</reference>
<keyword evidence="7" id="KW-0539">Nucleus</keyword>
<evidence type="ECO:0000259" key="10">
    <source>
        <dbReference type="PROSITE" id="PS50157"/>
    </source>
</evidence>
<dbReference type="GO" id="GO:0008270">
    <property type="term" value="F:zinc ion binding"/>
    <property type="evidence" value="ECO:0007669"/>
    <property type="project" value="UniProtKB-KW"/>
</dbReference>
<dbReference type="PROSITE" id="PS00028">
    <property type="entry name" value="ZINC_FINGER_C2H2_1"/>
    <property type="match status" value="3"/>
</dbReference>
<evidence type="ECO:0000256" key="4">
    <source>
        <dbReference type="ARBA" id="ARBA00022771"/>
    </source>
</evidence>
<evidence type="ECO:0000256" key="2">
    <source>
        <dbReference type="ARBA" id="ARBA00022723"/>
    </source>
</evidence>
<dbReference type="PROSITE" id="PS50157">
    <property type="entry name" value="ZINC_FINGER_C2H2_2"/>
    <property type="match status" value="2"/>
</dbReference>
<dbReference type="InterPro" id="IPR050527">
    <property type="entry name" value="Snail/Krueppel_Znf"/>
</dbReference>
<comment type="subcellular location">
    <subcellularLocation>
        <location evidence="1">Nucleus</location>
    </subcellularLocation>
</comment>
<keyword evidence="4 9" id="KW-0863">Zinc-finger</keyword>
<dbReference type="GO" id="GO:0000981">
    <property type="term" value="F:DNA-binding transcription factor activity, RNA polymerase II-specific"/>
    <property type="evidence" value="ECO:0007669"/>
    <property type="project" value="TreeGrafter"/>
</dbReference>
<dbReference type="Proteomes" id="UP001652740">
    <property type="component" value="Unplaced"/>
</dbReference>
<keyword evidence="5" id="KW-0862">Zinc</keyword>
<organism evidence="11 12">
    <name type="scientific">Galleria mellonella</name>
    <name type="common">Greater wax moth</name>
    <dbReference type="NCBI Taxonomy" id="7137"/>
    <lineage>
        <taxon>Eukaryota</taxon>
        <taxon>Metazoa</taxon>
        <taxon>Ecdysozoa</taxon>
        <taxon>Arthropoda</taxon>
        <taxon>Hexapoda</taxon>
        <taxon>Insecta</taxon>
        <taxon>Pterygota</taxon>
        <taxon>Neoptera</taxon>
        <taxon>Endopterygota</taxon>
        <taxon>Lepidoptera</taxon>
        <taxon>Glossata</taxon>
        <taxon>Ditrysia</taxon>
        <taxon>Pyraloidea</taxon>
        <taxon>Pyralidae</taxon>
        <taxon>Galleriinae</taxon>
        <taxon>Galleria</taxon>
    </lineage>
</organism>